<evidence type="ECO:0000313" key="3">
    <source>
        <dbReference type="Proteomes" id="UP000494165"/>
    </source>
</evidence>
<proteinExistence type="predicted"/>
<dbReference type="AlphaFoldDB" id="A0A8S1CB13"/>
<organism evidence="2 3">
    <name type="scientific">Cloeon dipterum</name>
    <dbReference type="NCBI Taxonomy" id="197152"/>
    <lineage>
        <taxon>Eukaryota</taxon>
        <taxon>Metazoa</taxon>
        <taxon>Ecdysozoa</taxon>
        <taxon>Arthropoda</taxon>
        <taxon>Hexapoda</taxon>
        <taxon>Insecta</taxon>
        <taxon>Pterygota</taxon>
        <taxon>Palaeoptera</taxon>
        <taxon>Ephemeroptera</taxon>
        <taxon>Pisciforma</taxon>
        <taxon>Baetidae</taxon>
        <taxon>Cloeon</taxon>
    </lineage>
</organism>
<sequence>MRTQGLSIIAVLFAAISVVVLVVSAEALPFLPIIARELAKREAPNHQAAEAPAGFSDAKKQADDPRADGGGLVPGLPSMPGLGGGSESGGSGGGMMFNQPMAMMGGFTMLMMPAQDAMAMAQSFQQFASSMPQMPNLMG</sequence>
<accession>A0A8S1CB13</accession>
<gene>
    <name evidence="2" type="ORF">CLODIP_2_CD15967</name>
</gene>
<feature type="compositionally biased region" description="Basic and acidic residues" evidence="1">
    <location>
        <begin position="57"/>
        <end position="67"/>
    </location>
</feature>
<comment type="caution">
    <text evidence="2">The sequence shown here is derived from an EMBL/GenBank/DDBJ whole genome shotgun (WGS) entry which is preliminary data.</text>
</comment>
<dbReference type="Proteomes" id="UP000494165">
    <property type="component" value="Unassembled WGS sequence"/>
</dbReference>
<evidence type="ECO:0000313" key="2">
    <source>
        <dbReference type="EMBL" id="CAB3366586.1"/>
    </source>
</evidence>
<keyword evidence="3" id="KW-1185">Reference proteome</keyword>
<dbReference type="EMBL" id="CADEPI010000026">
    <property type="protein sequence ID" value="CAB3366586.1"/>
    <property type="molecule type" value="Genomic_DNA"/>
</dbReference>
<reference evidence="2 3" key="1">
    <citation type="submission" date="2020-04" db="EMBL/GenBank/DDBJ databases">
        <authorList>
            <person name="Alioto T."/>
            <person name="Alioto T."/>
            <person name="Gomez Garrido J."/>
        </authorList>
    </citation>
    <scope>NUCLEOTIDE SEQUENCE [LARGE SCALE GENOMIC DNA]</scope>
</reference>
<protein>
    <submittedName>
        <fullName evidence="2">Uncharacterized protein</fullName>
    </submittedName>
</protein>
<feature type="region of interest" description="Disordered" evidence="1">
    <location>
        <begin position="41"/>
        <end position="94"/>
    </location>
</feature>
<feature type="compositionally biased region" description="Gly residues" evidence="1">
    <location>
        <begin position="81"/>
        <end position="94"/>
    </location>
</feature>
<name>A0A8S1CB13_9INSE</name>
<evidence type="ECO:0000256" key="1">
    <source>
        <dbReference type="SAM" id="MobiDB-lite"/>
    </source>
</evidence>